<evidence type="ECO:0000313" key="3">
    <source>
        <dbReference type="Proteomes" id="UP001250538"/>
    </source>
</evidence>
<dbReference type="PANTHER" id="PTHR43433:SF5">
    <property type="entry name" value="AB HYDROLASE-1 DOMAIN-CONTAINING PROTEIN"/>
    <property type="match status" value="1"/>
</dbReference>
<dbReference type="GO" id="GO:0046503">
    <property type="term" value="P:glycerolipid catabolic process"/>
    <property type="evidence" value="ECO:0007669"/>
    <property type="project" value="TreeGrafter"/>
</dbReference>
<protein>
    <submittedName>
        <fullName evidence="2">Alpha/beta hydrolase</fullName>
    </submittedName>
</protein>
<reference evidence="3" key="1">
    <citation type="submission" date="2023-09" db="EMBL/GenBank/DDBJ databases">
        <title>Paenibacillus sp. chi10 Genome sequencing and assembly.</title>
        <authorList>
            <person name="Kim I."/>
        </authorList>
    </citation>
    <scope>NUCLEOTIDE SEQUENCE [LARGE SCALE GENOMIC DNA]</scope>
    <source>
        <strain evidence="3">chi10</strain>
    </source>
</reference>
<keyword evidence="2" id="KW-0378">Hydrolase</keyword>
<name>A0AAJ2K0Q1_9BACL</name>
<dbReference type="InterPro" id="IPR050471">
    <property type="entry name" value="AB_hydrolase"/>
</dbReference>
<dbReference type="Gene3D" id="3.40.50.1820">
    <property type="entry name" value="alpha/beta hydrolase"/>
    <property type="match status" value="1"/>
</dbReference>
<dbReference type="AlphaFoldDB" id="A0AAJ2K0Q1"/>
<dbReference type="InterPro" id="IPR000073">
    <property type="entry name" value="AB_hydrolase_1"/>
</dbReference>
<dbReference type="Proteomes" id="UP001250538">
    <property type="component" value="Unassembled WGS sequence"/>
</dbReference>
<gene>
    <name evidence="2" type="ORF">RQP50_29145</name>
</gene>
<dbReference type="GO" id="GO:0004806">
    <property type="term" value="F:triacylglycerol lipase activity"/>
    <property type="evidence" value="ECO:0007669"/>
    <property type="project" value="TreeGrafter"/>
</dbReference>
<sequence>MSEKIRKINGIEICTESFGSPTHPPVLLIMGAMCSMVYWDDEFCQSLADSGRYVIRFDNRDVGRTTTYPPGKSQYSVVDMADDAVGVLDSYGIDRAHLVGLSLGGMIAQIIAVKYPQRVLSMTLIASSIFGSDDNDRGLPPMDEKILAYHADGAALDWSDEEAVAKYLVKGSSLLCGSKHDFDENRVNKQVMREIKRANNLLSMFNHALLTGDDAYEGKLKEINVPALVIHGTDDTILPLEHGVALAEEIPNASLLTLDGTGHEIHFDDWDTIIQAISNHTSLE</sequence>
<dbReference type="EMBL" id="JAVYAA010000014">
    <property type="protein sequence ID" value="MDT8980298.1"/>
    <property type="molecule type" value="Genomic_DNA"/>
</dbReference>
<accession>A0AAJ2K0Q1</accession>
<dbReference type="PRINTS" id="PR00111">
    <property type="entry name" value="ABHYDROLASE"/>
</dbReference>
<dbReference type="InterPro" id="IPR029058">
    <property type="entry name" value="AB_hydrolase_fold"/>
</dbReference>
<dbReference type="PANTHER" id="PTHR43433">
    <property type="entry name" value="HYDROLASE, ALPHA/BETA FOLD FAMILY PROTEIN"/>
    <property type="match status" value="1"/>
</dbReference>
<dbReference type="SUPFAM" id="SSF53474">
    <property type="entry name" value="alpha/beta-Hydrolases"/>
    <property type="match status" value="1"/>
</dbReference>
<dbReference type="Pfam" id="PF00561">
    <property type="entry name" value="Abhydrolase_1"/>
    <property type="match status" value="1"/>
</dbReference>
<dbReference type="RefSeq" id="WP_315747488.1">
    <property type="nucleotide sequence ID" value="NZ_JAVYAA010000014.1"/>
</dbReference>
<evidence type="ECO:0000259" key="1">
    <source>
        <dbReference type="Pfam" id="PF00561"/>
    </source>
</evidence>
<evidence type="ECO:0000313" key="2">
    <source>
        <dbReference type="EMBL" id="MDT8980298.1"/>
    </source>
</evidence>
<feature type="domain" description="AB hydrolase-1" evidence="1">
    <location>
        <begin position="24"/>
        <end position="268"/>
    </location>
</feature>
<proteinExistence type="predicted"/>
<keyword evidence="3" id="KW-1185">Reference proteome</keyword>
<organism evidence="2 3">
    <name type="scientific">Paenibacillus suaedae</name>
    <dbReference type="NCBI Taxonomy" id="3077233"/>
    <lineage>
        <taxon>Bacteria</taxon>
        <taxon>Bacillati</taxon>
        <taxon>Bacillota</taxon>
        <taxon>Bacilli</taxon>
        <taxon>Bacillales</taxon>
        <taxon>Paenibacillaceae</taxon>
        <taxon>Paenibacillus</taxon>
    </lineage>
</organism>
<comment type="caution">
    <text evidence="2">The sequence shown here is derived from an EMBL/GenBank/DDBJ whole genome shotgun (WGS) entry which is preliminary data.</text>
</comment>